<sequence>MMLHLWMAIKRINMFKKLLIFSSLLLLGLFSFAQDFPAKSNTLVTDYTNTLSAEEKQRLEDKLVAFDDSTGIQIAVVMMRSIGDYDVNEYATELGRRWGVGYKDKNTGIVILVAKDDRKLSIQTGYGMEGQLPDVITQQIRVNEINPRFKADDFYGGLDAGTDAIIKYNKGEYKADAREVKRSEKRDGGGSIGFVVIIVVFILIMIFRRGGGGGGGQVIGRRGSASPFWWMLAGSLMNSGNRGGGGSGWGGGGSSGGGGGFGGFGGGSFGGGGSGGSW</sequence>
<dbReference type="PANTHER" id="PTHR30373:SF2">
    <property type="entry name" value="UPF0603 PROTEIN YGCG"/>
    <property type="match status" value="1"/>
</dbReference>
<keyword evidence="2" id="KW-0732">Signal</keyword>
<dbReference type="Gene3D" id="3.10.310.50">
    <property type="match status" value="1"/>
</dbReference>
<keyword evidence="1" id="KW-1133">Transmembrane helix</keyword>
<name>A0A2H9VT64_9SPHI</name>
<dbReference type="EMBL" id="PGFJ01000001">
    <property type="protein sequence ID" value="PJJ84015.1"/>
    <property type="molecule type" value="Genomic_DNA"/>
</dbReference>
<evidence type="ECO:0000256" key="1">
    <source>
        <dbReference type="SAM" id="Phobius"/>
    </source>
</evidence>
<feature type="domain" description="TPM" evidence="3">
    <location>
        <begin position="44"/>
        <end position="168"/>
    </location>
</feature>
<accession>A0A2H9VT64</accession>
<proteinExistence type="predicted"/>
<keyword evidence="1" id="KW-0472">Membrane</keyword>
<feature type="chain" id="PRO_5014194470" description="TPM domain-containing protein" evidence="2">
    <location>
        <begin position="34"/>
        <end position="278"/>
    </location>
</feature>
<evidence type="ECO:0000259" key="3">
    <source>
        <dbReference type="Pfam" id="PF04536"/>
    </source>
</evidence>
<keyword evidence="1" id="KW-0812">Transmembrane</keyword>
<gene>
    <name evidence="4" type="ORF">CLV57_1013</name>
</gene>
<dbReference type="Proteomes" id="UP000242687">
    <property type="component" value="Unassembled WGS sequence"/>
</dbReference>
<dbReference type="PANTHER" id="PTHR30373">
    <property type="entry name" value="UPF0603 PROTEIN YGCG"/>
    <property type="match status" value="1"/>
</dbReference>
<feature type="signal peptide" evidence="2">
    <location>
        <begin position="1"/>
        <end position="33"/>
    </location>
</feature>
<comment type="caution">
    <text evidence="4">The sequence shown here is derived from an EMBL/GenBank/DDBJ whole genome shotgun (WGS) entry which is preliminary data.</text>
</comment>
<evidence type="ECO:0000313" key="4">
    <source>
        <dbReference type="EMBL" id="PJJ84015.1"/>
    </source>
</evidence>
<dbReference type="InterPro" id="IPR007621">
    <property type="entry name" value="TPM_dom"/>
</dbReference>
<feature type="transmembrane region" description="Helical" evidence="1">
    <location>
        <begin position="188"/>
        <end position="207"/>
    </location>
</feature>
<dbReference type="Pfam" id="PF04536">
    <property type="entry name" value="TPM_phosphatase"/>
    <property type="match status" value="1"/>
</dbReference>
<dbReference type="AlphaFoldDB" id="A0A2H9VT64"/>
<evidence type="ECO:0000256" key="2">
    <source>
        <dbReference type="SAM" id="SignalP"/>
    </source>
</evidence>
<evidence type="ECO:0000313" key="5">
    <source>
        <dbReference type="Proteomes" id="UP000242687"/>
    </source>
</evidence>
<reference evidence="4 5" key="1">
    <citation type="submission" date="2017-11" db="EMBL/GenBank/DDBJ databases">
        <title>Genomic Encyclopedia of Archaeal and Bacterial Type Strains, Phase II (KMG-II): From Individual Species to Whole Genera.</title>
        <authorList>
            <person name="Goeker M."/>
        </authorList>
    </citation>
    <scope>NUCLEOTIDE SEQUENCE [LARGE SCALE GENOMIC DNA]</scope>
    <source>
        <strain evidence="4 5">DSM 28175</strain>
    </source>
</reference>
<protein>
    <recommendedName>
        <fullName evidence="3">TPM domain-containing protein</fullName>
    </recommendedName>
</protein>
<organism evidence="4 5">
    <name type="scientific">Mucilaginibacter auburnensis</name>
    <dbReference type="NCBI Taxonomy" id="1457233"/>
    <lineage>
        <taxon>Bacteria</taxon>
        <taxon>Pseudomonadati</taxon>
        <taxon>Bacteroidota</taxon>
        <taxon>Sphingobacteriia</taxon>
        <taxon>Sphingobacteriales</taxon>
        <taxon>Sphingobacteriaceae</taxon>
        <taxon>Mucilaginibacter</taxon>
    </lineage>
</organism>
<keyword evidence="5" id="KW-1185">Reference proteome</keyword>